<accession>A0A0L0MAG2</accession>
<evidence type="ECO:0000259" key="3">
    <source>
        <dbReference type="Pfam" id="PF20434"/>
    </source>
</evidence>
<dbReference type="GO" id="GO:0016787">
    <property type="term" value="F:hydrolase activity"/>
    <property type="evidence" value="ECO:0007669"/>
    <property type="project" value="UniProtKB-KW"/>
</dbReference>
<dbReference type="InterPro" id="IPR049492">
    <property type="entry name" value="BD-FAE-like_dom"/>
</dbReference>
<dbReference type="OrthoDB" id="9771666at2"/>
<dbReference type="SUPFAM" id="SSF53474">
    <property type="entry name" value="alpha/beta-Hydrolases"/>
    <property type="match status" value="1"/>
</dbReference>
<protein>
    <submittedName>
        <fullName evidence="4">Esterase/lipase/thioesterase family protein</fullName>
    </submittedName>
</protein>
<dbReference type="PATRIC" id="fig|242163.4.peg.581"/>
<keyword evidence="2" id="KW-0732">Signal</keyword>
<feature type="signal peptide" evidence="2">
    <location>
        <begin position="1"/>
        <end position="18"/>
    </location>
</feature>
<evidence type="ECO:0000256" key="1">
    <source>
        <dbReference type="ARBA" id="ARBA00022801"/>
    </source>
</evidence>
<dbReference type="Gene3D" id="3.40.50.1820">
    <property type="entry name" value="alpha/beta hydrolase"/>
    <property type="match status" value="1"/>
</dbReference>
<name>A0A0L0MAG2_9BURK</name>
<comment type="caution">
    <text evidence="4">The sequence shown here is derived from an EMBL/GenBank/DDBJ whole genome shotgun (WGS) entry which is preliminary data.</text>
</comment>
<dbReference type="AlphaFoldDB" id="A0A0L0MAG2"/>
<dbReference type="InterPro" id="IPR050300">
    <property type="entry name" value="GDXG_lipolytic_enzyme"/>
</dbReference>
<gene>
    <name evidence="4" type="ORF">BVER_00458c</name>
</gene>
<feature type="chain" id="PRO_5005544229" evidence="2">
    <location>
        <begin position="19"/>
        <end position="301"/>
    </location>
</feature>
<dbReference type="Pfam" id="PF20434">
    <property type="entry name" value="BD-FAE"/>
    <property type="match status" value="1"/>
</dbReference>
<proteinExistence type="predicted"/>
<feature type="domain" description="BD-FAE-like" evidence="3">
    <location>
        <begin position="58"/>
        <end position="247"/>
    </location>
</feature>
<keyword evidence="1" id="KW-0378">Hydrolase</keyword>
<sequence length="301" mass="32568">MSSIQSRVGRFASAFACASTIALLCACSPVRLVNALTPRHDYIEHAGVQYESGERHALDVYVPKSASASASARPLVVFFYGGSWQSGERRDYRFVGEALASRGYVTVIPDYWLYPQTTFPGFMDDAAAAVAWARAHAADFGADPDRLFLMGHSAGAHIAMLLATDRHYLMEHGVEACSIAGAIGLAGPYDFLPLQDDDLKAVFPATLRQDSQPINHVAGREPPIFLGVGTADRTIDPGNTDRFAARLLAAHDRVLLKRYDGINHAMIVGSLARPVRALSTFITVAPVLDDVSGFIDRHTAH</sequence>
<evidence type="ECO:0000256" key="2">
    <source>
        <dbReference type="SAM" id="SignalP"/>
    </source>
</evidence>
<dbReference type="EMBL" id="LFJJ01000108">
    <property type="protein sequence ID" value="KND59692.1"/>
    <property type="molecule type" value="Genomic_DNA"/>
</dbReference>
<dbReference type="InterPro" id="IPR029058">
    <property type="entry name" value="AB_hydrolase_fold"/>
</dbReference>
<evidence type="ECO:0000313" key="4">
    <source>
        <dbReference type="EMBL" id="KND59692.1"/>
    </source>
</evidence>
<dbReference type="PANTHER" id="PTHR48081:SF9">
    <property type="entry name" value="CARBOXYLESTERASE"/>
    <property type="match status" value="1"/>
</dbReference>
<dbReference type="PANTHER" id="PTHR48081">
    <property type="entry name" value="AB HYDROLASE SUPERFAMILY PROTEIN C4A8.06C"/>
    <property type="match status" value="1"/>
</dbReference>
<reference evidence="5" key="1">
    <citation type="submission" date="2015-06" db="EMBL/GenBank/DDBJ databases">
        <title>Comparative genomics of Burkholderia leaf nodule symbionts.</title>
        <authorList>
            <person name="Carlier A."/>
            <person name="Eberl L."/>
            <person name="Pinto-Carbo M."/>
        </authorList>
    </citation>
    <scope>NUCLEOTIDE SEQUENCE [LARGE SCALE GENOMIC DNA]</scope>
    <source>
        <strain evidence="5">UZHbot4</strain>
    </source>
</reference>
<evidence type="ECO:0000313" key="5">
    <source>
        <dbReference type="Proteomes" id="UP000036959"/>
    </source>
</evidence>
<keyword evidence="5" id="KW-1185">Reference proteome</keyword>
<dbReference type="RefSeq" id="WP_050454450.1">
    <property type="nucleotide sequence ID" value="NZ_LFJJ01000108.1"/>
</dbReference>
<dbReference type="PROSITE" id="PS51257">
    <property type="entry name" value="PROKAR_LIPOPROTEIN"/>
    <property type="match status" value="1"/>
</dbReference>
<organism evidence="4 5">
    <name type="scientific">Candidatus Burkholderia verschuerenii</name>
    <dbReference type="NCBI Taxonomy" id="242163"/>
    <lineage>
        <taxon>Bacteria</taxon>
        <taxon>Pseudomonadati</taxon>
        <taxon>Pseudomonadota</taxon>
        <taxon>Betaproteobacteria</taxon>
        <taxon>Burkholderiales</taxon>
        <taxon>Burkholderiaceae</taxon>
        <taxon>Burkholderia</taxon>
    </lineage>
</organism>
<dbReference type="Proteomes" id="UP000036959">
    <property type="component" value="Unassembled WGS sequence"/>
</dbReference>